<dbReference type="Gene3D" id="3.50.50.60">
    <property type="entry name" value="FAD/NAD(P)-binding domain"/>
    <property type="match status" value="2"/>
</dbReference>
<proteinExistence type="predicted"/>
<sequence>MSSGVVVVGGGTVGLMLAHELGLAGVDTVLVERAERGGKEAPALALNAGVVELLTLRGFMDTLREVSIDFPAAQWGYLWLDPGRLRDPHPCTIGLHQPVLEAHLRAAVRRLGVDVRIGQEVVGLSQDEDGAVVEVDTGSGRESIRCRYVVGCDGKFSTVRELAGMDYPGEEFPYYGIHGEVVVESGSSLLGHLQPVFYPAGNFIVSPPDPEVLGVVTGKVAPPADGRLPLRILTGEFGTEPPDRRAPVTVEELRVQAKRITGKDVDLGEPRWLERWDYTVRQTTRYRNGRVFLAGDAAHVHFPLGGVALSTGLDDAVNLGWKLAADINGWAPKGLLDTYHDERHPAAERVCGSTQAQVFLLHPLEKAEPLREILTELVEFEDVNEYFVKLAGGLEPDYAMEYEGEDRWAEPHPLLGSRLADHPLRAAAGATSVSRQLYAGRGVLLDLSEGALPVRDVAGWADRVDVVAVAATEAIDARAVLLRPDGRVAWAQRQAGDTAGLRTALGAWFGEPKP</sequence>
<reference evidence="5" key="1">
    <citation type="journal article" date="2015" name="J. Am. Chem. Soc.">
        <title>Biosynthesis of versipelostatin: identification of an enzyme-catalyzed [4+2]-cycloaddition required for macrocyclization of spirotetronate-containing polyketides.</title>
        <authorList>
            <person name="Hashimoto T."/>
            <person name="Hashimoto J."/>
            <person name="Teruya K."/>
            <person name="Hirano T."/>
            <person name="Shin-ya K."/>
            <person name="Ikeda H."/>
            <person name="Liu H."/>
            <person name="Nishiyama M."/>
            <person name="Kuzuyama T."/>
        </authorList>
    </citation>
    <scope>NUCLEOTIDE SEQUENCE</scope>
    <source>
        <strain evidence="5">4083-SVS6</strain>
    </source>
</reference>
<dbReference type="GO" id="GO:0071949">
    <property type="term" value="F:FAD binding"/>
    <property type="evidence" value="ECO:0007669"/>
    <property type="project" value="InterPro"/>
</dbReference>
<keyword evidence="3" id="KW-0274">FAD</keyword>
<gene>
    <name evidence="5" type="primary">vstK</name>
</gene>
<accession>A0A0B6VP96</accession>
<evidence type="ECO:0000256" key="1">
    <source>
        <dbReference type="ARBA" id="ARBA00001974"/>
    </source>
</evidence>
<dbReference type="PRINTS" id="PR00420">
    <property type="entry name" value="RNGMNOXGNASE"/>
</dbReference>
<dbReference type="InterPro" id="IPR002938">
    <property type="entry name" value="FAD-bd"/>
</dbReference>
<dbReference type="Gene3D" id="3.40.30.120">
    <property type="match status" value="1"/>
</dbReference>
<feature type="domain" description="FAD-binding" evidence="4">
    <location>
        <begin position="5"/>
        <end position="351"/>
    </location>
</feature>
<evidence type="ECO:0000256" key="2">
    <source>
        <dbReference type="ARBA" id="ARBA00022630"/>
    </source>
</evidence>
<dbReference type="AlphaFoldDB" id="A0A0B6VP96"/>
<dbReference type="EMBL" id="LC006086">
    <property type="protein sequence ID" value="BAQ21949.1"/>
    <property type="molecule type" value="Genomic_DNA"/>
</dbReference>
<organism evidence="5">
    <name type="scientific">Streptomyces versipellis</name>
    <dbReference type="NCBI Taxonomy" id="67375"/>
    <lineage>
        <taxon>Bacteria</taxon>
        <taxon>Bacillati</taxon>
        <taxon>Actinomycetota</taxon>
        <taxon>Actinomycetes</taxon>
        <taxon>Kitasatosporales</taxon>
        <taxon>Streptomycetaceae</taxon>
        <taxon>Streptomyces</taxon>
    </lineage>
</organism>
<dbReference type="InterPro" id="IPR050641">
    <property type="entry name" value="RIFMO-like"/>
</dbReference>
<evidence type="ECO:0000313" key="5">
    <source>
        <dbReference type="EMBL" id="BAQ21949.1"/>
    </source>
</evidence>
<dbReference type="InterPro" id="IPR036188">
    <property type="entry name" value="FAD/NAD-bd_sf"/>
</dbReference>
<dbReference type="PANTHER" id="PTHR43004">
    <property type="entry name" value="TRK SYSTEM POTASSIUM UPTAKE PROTEIN"/>
    <property type="match status" value="1"/>
</dbReference>
<dbReference type="PANTHER" id="PTHR43004:SF19">
    <property type="entry name" value="BINDING MONOOXYGENASE, PUTATIVE (JCVI)-RELATED"/>
    <property type="match status" value="1"/>
</dbReference>
<dbReference type="Pfam" id="PF01494">
    <property type="entry name" value="FAD_binding_3"/>
    <property type="match status" value="1"/>
</dbReference>
<dbReference type="SUPFAM" id="SSF51905">
    <property type="entry name" value="FAD/NAD(P)-binding domain"/>
    <property type="match status" value="1"/>
</dbReference>
<dbReference type="GO" id="GO:0016709">
    <property type="term" value="F:oxidoreductase activity, acting on paired donors, with incorporation or reduction of molecular oxygen, NAD(P)H as one donor, and incorporation of one atom of oxygen"/>
    <property type="evidence" value="ECO:0007669"/>
    <property type="project" value="UniProtKB-ARBA"/>
</dbReference>
<name>A0A0B6VP96_9ACTN</name>
<evidence type="ECO:0000259" key="4">
    <source>
        <dbReference type="Pfam" id="PF01494"/>
    </source>
</evidence>
<comment type="cofactor">
    <cofactor evidence="1">
        <name>FAD</name>
        <dbReference type="ChEBI" id="CHEBI:57692"/>
    </cofactor>
</comment>
<protein>
    <submittedName>
        <fullName evidence="5">Putative FAD-dependent oxidoreductase</fullName>
    </submittedName>
</protein>
<evidence type="ECO:0000256" key="3">
    <source>
        <dbReference type="ARBA" id="ARBA00022827"/>
    </source>
</evidence>
<dbReference type="Pfam" id="PF21274">
    <property type="entry name" value="Rng_hyd_C"/>
    <property type="match status" value="1"/>
</dbReference>
<keyword evidence="2" id="KW-0285">Flavoprotein</keyword>
<dbReference type="Gene3D" id="3.30.70.2450">
    <property type="match status" value="1"/>
</dbReference>